<keyword evidence="3" id="KW-0539">Nucleus</keyword>
<dbReference type="Pfam" id="PF04824">
    <property type="entry name" value="Rad21_Rec8"/>
    <property type="match status" value="1"/>
</dbReference>
<dbReference type="GO" id="GO:0005634">
    <property type="term" value="C:nucleus"/>
    <property type="evidence" value="ECO:0007669"/>
    <property type="project" value="UniProtKB-SubCell"/>
</dbReference>
<evidence type="ECO:0000256" key="1">
    <source>
        <dbReference type="ARBA" id="ARBA00004123"/>
    </source>
</evidence>
<organism evidence="6">
    <name type="scientific">Melanopsichium pennsylvanicum 4</name>
    <dbReference type="NCBI Taxonomy" id="1398559"/>
    <lineage>
        <taxon>Eukaryota</taxon>
        <taxon>Fungi</taxon>
        <taxon>Dikarya</taxon>
        <taxon>Basidiomycota</taxon>
        <taxon>Ustilaginomycotina</taxon>
        <taxon>Ustilaginomycetes</taxon>
        <taxon>Ustilaginales</taxon>
        <taxon>Ustilaginaceae</taxon>
        <taxon>Melanopsichium</taxon>
    </lineage>
</organism>
<evidence type="ECO:0000256" key="2">
    <source>
        <dbReference type="ARBA" id="ARBA00009870"/>
    </source>
</evidence>
<evidence type="ECO:0000259" key="4">
    <source>
        <dbReference type="Pfam" id="PF04824"/>
    </source>
</evidence>
<evidence type="ECO:0000259" key="5">
    <source>
        <dbReference type="Pfam" id="PF04825"/>
    </source>
</evidence>
<comment type="subcellular location">
    <subcellularLocation>
        <location evidence="1">Nucleus</location>
    </subcellularLocation>
</comment>
<protein>
    <submittedName>
        <fullName evidence="6">Related to meiotic recombination protein rec8</fullName>
    </submittedName>
</protein>
<dbReference type="GO" id="GO:0008278">
    <property type="term" value="C:cohesin complex"/>
    <property type="evidence" value="ECO:0007669"/>
    <property type="project" value="InterPro"/>
</dbReference>
<dbReference type="Pfam" id="PF04825">
    <property type="entry name" value="Rad21_Rec8_N"/>
    <property type="match status" value="1"/>
</dbReference>
<dbReference type="PANTHER" id="PTHR12585">
    <property type="entry name" value="SCC1 / RAD21 FAMILY MEMBER"/>
    <property type="match status" value="1"/>
</dbReference>
<proteinExistence type="inferred from homology"/>
<evidence type="ECO:0000256" key="3">
    <source>
        <dbReference type="ARBA" id="ARBA00023242"/>
    </source>
</evidence>
<dbReference type="AlphaFoldDB" id="A0A077QXP7"/>
<dbReference type="GO" id="GO:0003682">
    <property type="term" value="F:chromatin binding"/>
    <property type="evidence" value="ECO:0007669"/>
    <property type="project" value="TreeGrafter"/>
</dbReference>
<dbReference type="InterPro" id="IPR006910">
    <property type="entry name" value="Rad21_Rec8_N"/>
</dbReference>
<dbReference type="EMBL" id="HG529494">
    <property type="protein sequence ID" value="CDI51128.1"/>
    <property type="molecule type" value="Genomic_DNA"/>
</dbReference>
<reference evidence="6" key="1">
    <citation type="journal article" date="2014" name="Genome Biol. Evol.">
        <title>Gene Loss Rather Than Gene Gain Is Associated with a Host Jump from Monocots to Dicots in the Smut Fungus Melanopsichium pennsylvanicum.</title>
        <authorList>
            <person name="Sharma R."/>
            <person name="Mishra B."/>
            <person name="Runge F."/>
            <person name="Thines M."/>
        </authorList>
    </citation>
    <scope>NUCLEOTIDE SEQUENCE</scope>
    <source>
        <strain evidence="6">4</strain>
    </source>
</reference>
<dbReference type="InterPro" id="IPR006909">
    <property type="entry name" value="Rad21/Rec8_C_eu"/>
</dbReference>
<dbReference type="PANTHER" id="PTHR12585:SF72">
    <property type="entry name" value="MEIOTIC RECOMBINATION PROTEIN REC8"/>
    <property type="match status" value="1"/>
</dbReference>
<sequence length="640" mass="72345">MFYNNDILARRKTGLGLVWLAATLGHHSIIHRLTRKEILSVDISKSCASVIRPSEPLALRLSSQLMYGLVKLYNHQTELLYQDTVHVQSDVRRHTSTVVGIRKDIDMRKHAVGRQGITLPLDLAFFTLDFDAALSGVLYRLSEEPQVRRVGVIGDGFRQVTPVRFVEEEERITLPGRRELEEQEEELGFPRGFEGEEMRPLVFGQGEYEEEQEGFEGLDLGLEPLTAPEPFPPGVASEEIQRRRQAGEETIPTMARLVEWPELEERLAEEASRLPIVEGVPTVTPLRRRREEEEEEEAQEVEAMLGLPQRRPRIIPLPREDRDTELSEAQLRSARADYPSRMATLRAAQRRRSDLRAAESTVRRMIFSPPQDLALNPMLSDMWQITVGADMLSRRARYRAMQREAAHSPVEEAPPTPPPPTPIDLEDLVEVGVARAAAEAEIPAALRGAEGLPWNLFMEHRRRSSMLPSISYERPPTFEREMTPLRLRELSVETPTGLGRIPPESPLLPYAPGTPSTVAPLEETFLPPGTPSVERLRLGLPEAVPFSAERMVEKSPTPPAQIFEHEIQEETRNFFQYAKSIRDELEDPNFLFFSDLAPVASSTPAVAAQAFYHTLALASMGRLRVKQDEAYQQIRISLIA</sequence>
<feature type="domain" description="Rad21/Rec8-like protein C-terminal eukaryotic" evidence="4">
    <location>
        <begin position="598"/>
        <end position="638"/>
    </location>
</feature>
<feature type="domain" description="Rad21/Rec8-like protein N-terminal" evidence="5">
    <location>
        <begin position="1"/>
        <end position="109"/>
    </location>
</feature>
<dbReference type="GO" id="GO:0007062">
    <property type="term" value="P:sister chromatid cohesion"/>
    <property type="evidence" value="ECO:0007669"/>
    <property type="project" value="InterPro"/>
</dbReference>
<comment type="similarity">
    <text evidence="2">Belongs to the rad21 family.</text>
</comment>
<dbReference type="InterPro" id="IPR039781">
    <property type="entry name" value="Rad21/Rec8-like"/>
</dbReference>
<accession>A0A077QXP7</accession>
<dbReference type="SUPFAM" id="SSF46785">
    <property type="entry name" value="Winged helix' DNA-binding domain"/>
    <property type="match status" value="1"/>
</dbReference>
<evidence type="ECO:0000313" key="6">
    <source>
        <dbReference type="EMBL" id="CDI51128.1"/>
    </source>
</evidence>
<name>A0A077QXP7_9BASI</name>
<dbReference type="InterPro" id="IPR036390">
    <property type="entry name" value="WH_DNA-bd_sf"/>
</dbReference>